<evidence type="ECO:0000313" key="3">
    <source>
        <dbReference type="Proteomes" id="UP000722485"/>
    </source>
</evidence>
<accession>A0A9P5HDD5</accession>
<dbReference type="AlphaFoldDB" id="A0A9P5HDD5"/>
<comment type="caution">
    <text evidence="2">The sequence shown here is derived from an EMBL/GenBank/DDBJ whole genome shotgun (WGS) entry which is preliminary data.</text>
</comment>
<organism evidence="2 3">
    <name type="scientific">Cylindrodendrum hubeiense</name>
    <dbReference type="NCBI Taxonomy" id="595255"/>
    <lineage>
        <taxon>Eukaryota</taxon>
        <taxon>Fungi</taxon>
        <taxon>Dikarya</taxon>
        <taxon>Ascomycota</taxon>
        <taxon>Pezizomycotina</taxon>
        <taxon>Sordariomycetes</taxon>
        <taxon>Hypocreomycetidae</taxon>
        <taxon>Hypocreales</taxon>
        <taxon>Nectriaceae</taxon>
        <taxon>Cylindrodendrum</taxon>
    </lineage>
</organism>
<reference evidence="2" key="1">
    <citation type="submission" date="2020-03" db="EMBL/GenBank/DDBJ databases">
        <title>Draft Genome Sequence of Cylindrodendrum hubeiense.</title>
        <authorList>
            <person name="Buettner E."/>
            <person name="Kellner H."/>
        </authorList>
    </citation>
    <scope>NUCLEOTIDE SEQUENCE</scope>
    <source>
        <strain evidence="2">IHI 201604</strain>
    </source>
</reference>
<sequence length="81" mass="8991">MTTTLGGDGIHDSGGPAENDSEDEVFNVSLLWREDEIECESDDPVSSEDECEEELLGIKCLGEKRIKNLPGLNRTTTWHPE</sequence>
<gene>
    <name evidence="2" type="ORF">G7Z17_g4725</name>
</gene>
<dbReference type="EMBL" id="JAANBB010000070">
    <property type="protein sequence ID" value="KAF7551880.1"/>
    <property type="molecule type" value="Genomic_DNA"/>
</dbReference>
<protein>
    <submittedName>
        <fullName evidence="2">Uncharacterized protein</fullName>
    </submittedName>
</protein>
<evidence type="ECO:0000256" key="1">
    <source>
        <dbReference type="SAM" id="MobiDB-lite"/>
    </source>
</evidence>
<proteinExistence type="predicted"/>
<keyword evidence="3" id="KW-1185">Reference proteome</keyword>
<feature type="region of interest" description="Disordered" evidence="1">
    <location>
        <begin position="1"/>
        <end position="23"/>
    </location>
</feature>
<name>A0A9P5HDD5_9HYPO</name>
<dbReference type="Proteomes" id="UP000722485">
    <property type="component" value="Unassembled WGS sequence"/>
</dbReference>
<evidence type="ECO:0000313" key="2">
    <source>
        <dbReference type="EMBL" id="KAF7551880.1"/>
    </source>
</evidence>